<name>A0A4R6V7U0_9ACTN</name>
<evidence type="ECO:0000313" key="1">
    <source>
        <dbReference type="EMBL" id="TDQ55186.1"/>
    </source>
</evidence>
<evidence type="ECO:0000313" key="2">
    <source>
        <dbReference type="Proteomes" id="UP000295281"/>
    </source>
</evidence>
<comment type="caution">
    <text evidence="1">The sequence shown here is derived from an EMBL/GenBank/DDBJ whole genome shotgun (WGS) entry which is preliminary data.</text>
</comment>
<dbReference type="AlphaFoldDB" id="A0A4R6V7U0"/>
<reference evidence="1 2" key="1">
    <citation type="submission" date="2019-03" db="EMBL/GenBank/DDBJ databases">
        <title>Genomic Encyclopedia of Type Strains, Phase IV (KMG-IV): sequencing the most valuable type-strain genomes for metagenomic binning, comparative biology and taxonomic classification.</title>
        <authorList>
            <person name="Goeker M."/>
        </authorList>
    </citation>
    <scope>NUCLEOTIDE SEQUENCE [LARGE SCALE GENOMIC DNA]</scope>
    <source>
        <strain evidence="1 2">DSM 46770</strain>
    </source>
</reference>
<dbReference type="RefSeq" id="WP_133739745.1">
    <property type="nucleotide sequence ID" value="NZ_SNYN01000001.1"/>
</dbReference>
<keyword evidence="2" id="KW-1185">Reference proteome</keyword>
<dbReference type="EMBL" id="SNYN01000001">
    <property type="protein sequence ID" value="TDQ55186.1"/>
    <property type="molecule type" value="Genomic_DNA"/>
</dbReference>
<sequence length="61" mass="7183">MTRPRLRLRLRLDLALTAEQEQAYRFEHGLGPEQAIRDHVRDLVQAELEGLGVDWWDITID</sequence>
<protein>
    <submittedName>
        <fullName evidence="1">Uncharacterized protein</fullName>
    </submittedName>
</protein>
<accession>A0A4R6V7U0</accession>
<organism evidence="1 2">
    <name type="scientific">Actinorugispora endophytica</name>
    <dbReference type="NCBI Taxonomy" id="1605990"/>
    <lineage>
        <taxon>Bacteria</taxon>
        <taxon>Bacillati</taxon>
        <taxon>Actinomycetota</taxon>
        <taxon>Actinomycetes</taxon>
        <taxon>Streptosporangiales</taxon>
        <taxon>Nocardiopsidaceae</taxon>
        <taxon>Actinorugispora</taxon>
    </lineage>
</organism>
<dbReference type="Proteomes" id="UP000295281">
    <property type="component" value="Unassembled WGS sequence"/>
</dbReference>
<proteinExistence type="predicted"/>
<gene>
    <name evidence="1" type="ORF">EV190_101511</name>
</gene>